<evidence type="ECO:0000256" key="2">
    <source>
        <dbReference type="ARBA" id="ARBA00023002"/>
    </source>
</evidence>
<dbReference type="Pfam" id="PF00389">
    <property type="entry name" value="2-Hacid_dh"/>
    <property type="match status" value="1"/>
</dbReference>
<protein>
    <submittedName>
        <fullName evidence="7">Phosphoglycerate dehydrogenase</fullName>
    </submittedName>
</protein>
<dbReference type="SUPFAM" id="SSF51735">
    <property type="entry name" value="NAD(P)-binding Rossmann-fold domains"/>
    <property type="match status" value="1"/>
</dbReference>
<dbReference type="PANTHER" id="PTHR43333">
    <property type="entry name" value="2-HACID_DH_C DOMAIN-CONTAINING PROTEIN"/>
    <property type="match status" value="1"/>
</dbReference>
<organism evidence="7 8">
    <name type="scientific">Ornithinibacillus halophilus</name>
    <dbReference type="NCBI Taxonomy" id="930117"/>
    <lineage>
        <taxon>Bacteria</taxon>
        <taxon>Bacillati</taxon>
        <taxon>Bacillota</taxon>
        <taxon>Bacilli</taxon>
        <taxon>Bacillales</taxon>
        <taxon>Bacillaceae</taxon>
        <taxon>Ornithinibacillus</taxon>
    </lineage>
</organism>
<evidence type="ECO:0000256" key="3">
    <source>
        <dbReference type="ARBA" id="ARBA00023027"/>
    </source>
</evidence>
<feature type="domain" description="D-isomer specific 2-hydroxyacid dehydrogenase catalytic" evidence="5">
    <location>
        <begin position="31"/>
        <end position="309"/>
    </location>
</feature>
<accession>A0A1M5KFI4</accession>
<dbReference type="CDD" id="cd05300">
    <property type="entry name" value="2-Hacid_dh_1"/>
    <property type="match status" value="1"/>
</dbReference>
<keyword evidence="8" id="KW-1185">Reference proteome</keyword>
<dbReference type="GO" id="GO:0051287">
    <property type="term" value="F:NAD binding"/>
    <property type="evidence" value="ECO:0007669"/>
    <property type="project" value="InterPro"/>
</dbReference>
<dbReference type="OrthoDB" id="9805416at2"/>
<dbReference type="SUPFAM" id="SSF52283">
    <property type="entry name" value="Formate/glycerate dehydrogenase catalytic domain-like"/>
    <property type="match status" value="1"/>
</dbReference>
<dbReference type="GO" id="GO:0016616">
    <property type="term" value="F:oxidoreductase activity, acting on the CH-OH group of donors, NAD or NADP as acceptor"/>
    <property type="evidence" value="ECO:0007669"/>
    <property type="project" value="InterPro"/>
</dbReference>
<dbReference type="Proteomes" id="UP000183988">
    <property type="component" value="Unassembled WGS sequence"/>
</dbReference>
<proteinExistence type="inferred from homology"/>
<dbReference type="InterPro" id="IPR006139">
    <property type="entry name" value="D-isomer_2_OHA_DH_cat_dom"/>
</dbReference>
<dbReference type="FunFam" id="3.40.50.720:FF:000363">
    <property type="entry name" value="D-isomer specific 2-hydroxyacid dehydrogenase"/>
    <property type="match status" value="1"/>
</dbReference>
<dbReference type="RefSeq" id="WP_072891385.1">
    <property type="nucleotide sequence ID" value="NZ_FQVW01000038.1"/>
</dbReference>
<dbReference type="PROSITE" id="PS00671">
    <property type="entry name" value="D_2_HYDROXYACID_DH_3"/>
    <property type="match status" value="1"/>
</dbReference>
<evidence type="ECO:0000313" key="8">
    <source>
        <dbReference type="Proteomes" id="UP000183988"/>
    </source>
</evidence>
<evidence type="ECO:0000259" key="6">
    <source>
        <dbReference type="Pfam" id="PF02826"/>
    </source>
</evidence>
<keyword evidence="3" id="KW-0520">NAD</keyword>
<dbReference type="AlphaFoldDB" id="A0A1M5KFI4"/>
<keyword evidence="2 4" id="KW-0560">Oxidoreductase</keyword>
<dbReference type="InterPro" id="IPR006140">
    <property type="entry name" value="D-isomer_DH_NAD-bd"/>
</dbReference>
<evidence type="ECO:0000313" key="7">
    <source>
        <dbReference type="EMBL" id="SHG51552.1"/>
    </source>
</evidence>
<name>A0A1M5KFI4_9BACI</name>
<dbReference type="Gene3D" id="3.40.50.720">
    <property type="entry name" value="NAD(P)-binding Rossmann-like Domain"/>
    <property type="match status" value="2"/>
</dbReference>
<evidence type="ECO:0000259" key="5">
    <source>
        <dbReference type="Pfam" id="PF00389"/>
    </source>
</evidence>
<dbReference type="PANTHER" id="PTHR43333:SF1">
    <property type="entry name" value="D-ISOMER SPECIFIC 2-HYDROXYACID DEHYDROGENASE NAD-BINDING DOMAIN-CONTAINING PROTEIN"/>
    <property type="match status" value="1"/>
</dbReference>
<dbReference type="STRING" id="930117.SAMN05216225_103810"/>
<evidence type="ECO:0000256" key="4">
    <source>
        <dbReference type="RuleBase" id="RU003719"/>
    </source>
</evidence>
<evidence type="ECO:0000256" key="1">
    <source>
        <dbReference type="ARBA" id="ARBA00005854"/>
    </source>
</evidence>
<dbReference type="EMBL" id="FQVW01000038">
    <property type="protein sequence ID" value="SHG51552.1"/>
    <property type="molecule type" value="Genomic_DNA"/>
</dbReference>
<sequence>MSRRKIVINLDINDIFLNEIKETAPNWEVVAGKTEDIEDDLKDAEIVVRWNKAIEPIILEHNTNLKWIQSWSAGINSFPLDKLQKRNVSITSANGVHANPISETIFALMLGLTRKIHTYVRQQMTKTWHNAGLKLEIHNKTIGVIGVGAIGKETAKIAKAFGMKVLGVRHSGQEAENVDEMYTPSQLDEVLPQCDFVVITLPLTDETNAMFSMNEFKQMKNSSVLINIGRGPIVVEDDLIAALQTGEIAGAGLDVFATEPLPEDSPLWEMENVIVTPHTAGATEYYTERVIRDIFIPNLKQYVENGKLNLNVVDYKKGY</sequence>
<dbReference type="InterPro" id="IPR029753">
    <property type="entry name" value="D-isomer_DH_CS"/>
</dbReference>
<dbReference type="InterPro" id="IPR036291">
    <property type="entry name" value="NAD(P)-bd_dom_sf"/>
</dbReference>
<feature type="domain" description="D-isomer specific 2-hydroxyacid dehydrogenase NAD-binding" evidence="6">
    <location>
        <begin position="106"/>
        <end position="280"/>
    </location>
</feature>
<gene>
    <name evidence="7" type="ORF">SAMN05216225_103810</name>
</gene>
<dbReference type="Pfam" id="PF02826">
    <property type="entry name" value="2-Hacid_dh_C"/>
    <property type="match status" value="1"/>
</dbReference>
<reference evidence="7 8" key="1">
    <citation type="submission" date="2016-11" db="EMBL/GenBank/DDBJ databases">
        <authorList>
            <person name="Jaros S."/>
            <person name="Januszkiewicz K."/>
            <person name="Wedrychowicz H."/>
        </authorList>
    </citation>
    <scope>NUCLEOTIDE SEQUENCE [LARGE SCALE GENOMIC DNA]</scope>
    <source>
        <strain evidence="7 8">IBRC-M 10683</strain>
    </source>
</reference>
<comment type="similarity">
    <text evidence="1 4">Belongs to the D-isomer specific 2-hydroxyacid dehydrogenase family.</text>
</comment>